<feature type="coiled-coil region" evidence="1">
    <location>
        <begin position="126"/>
        <end position="174"/>
    </location>
</feature>
<reference evidence="3" key="1">
    <citation type="submission" date="2023-03" db="EMBL/GenBank/DDBJ databases">
        <title>Electrophorus voltai genome.</title>
        <authorList>
            <person name="Bian C."/>
        </authorList>
    </citation>
    <scope>NUCLEOTIDE SEQUENCE</scope>
    <source>
        <strain evidence="3">CB-2022</strain>
        <tissue evidence="3">Muscle</tissue>
    </source>
</reference>
<dbReference type="Pfam" id="PF14739">
    <property type="entry name" value="DUF4472"/>
    <property type="match status" value="1"/>
</dbReference>
<evidence type="ECO:0000313" key="4">
    <source>
        <dbReference type="Proteomes" id="UP001239994"/>
    </source>
</evidence>
<dbReference type="InterPro" id="IPR039873">
    <property type="entry name" value="CCDC78"/>
</dbReference>
<keyword evidence="4" id="KW-1185">Reference proteome</keyword>
<keyword evidence="1" id="KW-0175">Coiled coil</keyword>
<comment type="caution">
    <text evidence="3">The sequence shown here is derived from an EMBL/GenBank/DDBJ whole genome shotgun (WGS) entry which is preliminary data.</text>
</comment>
<feature type="coiled-coil region" evidence="1">
    <location>
        <begin position="491"/>
        <end position="518"/>
    </location>
</feature>
<feature type="domain" description="DUF4472" evidence="2">
    <location>
        <begin position="111"/>
        <end position="217"/>
    </location>
</feature>
<dbReference type="PANTHER" id="PTHR22106">
    <property type="entry name" value="COILED-COIL DOMAIN-CONTAINING PROTEIN 78"/>
    <property type="match status" value="1"/>
</dbReference>
<feature type="non-terminal residue" evidence="3">
    <location>
        <position position="1"/>
    </location>
</feature>
<feature type="coiled-coil region" evidence="1">
    <location>
        <begin position="283"/>
        <end position="310"/>
    </location>
</feature>
<dbReference type="PANTHER" id="PTHR22106:SF5">
    <property type="entry name" value="COILED-COIL DOMAIN-CONTAINING PROTEIN 78"/>
    <property type="match status" value="1"/>
</dbReference>
<sequence length="660" mass="74880">PYGFRERETLKCAPRAACAPPIAACARSGARAHGNARCWWRRPDAHVRRMDAEEQGRALARLHEQMRLVTDDNVQLRDRSERLRSALGTVKDKMAQQAAASRDLSARLVQSQEEKLKISRDLVDVRIEANKMREKYETEIFELTNKMLYQEGVVSSLEAEGGRLEAEAESALARLRIAEGNERDMSEEYAALKSNFLALSDALEREITHSEELSDELLTLARTHDTLLRERERAYKHTLEVERVRALLTRVAHSRSRVAVSPEELVRVRGGAIKHTNVQPGGQNELREEIEKMRKSYEEVQRQLEEKMCVSVYKGEATSLFHYCSFTLSQIVAMGKEQLENRRATRNTQQELAQQSASLIISQYQLSQVEAENSKLQNHLKELNQEYRARLVRYIRDITECVQGASDSSVRLKESVDSMLKEVRESYRSREEQLTTAVRTYRKRLYKLSNTHQILLAAYRMQREQILSHTEYALEAGPPEADFSPGGEELKGESERELQKLRQDKARLETQLKVAQEQAAALSQPSHSRAGLAEEMWTDIRKQLREITITTQEAYERERVQLITRATVAEEQVSELQEYVDNHLGRYKLEVTRLQRLLGLKAGRSQSAALPKLRPLHKSLKKSSYEIYDDGGGGVGVCGDDGGGGVGVYGDDGGGGGWGL</sequence>
<dbReference type="Proteomes" id="UP001239994">
    <property type="component" value="Unassembled WGS sequence"/>
</dbReference>
<dbReference type="InterPro" id="IPR029329">
    <property type="entry name" value="DUF4472"/>
</dbReference>
<proteinExistence type="predicted"/>
<evidence type="ECO:0000256" key="1">
    <source>
        <dbReference type="SAM" id="Coils"/>
    </source>
</evidence>
<dbReference type="GO" id="GO:0005737">
    <property type="term" value="C:cytoplasm"/>
    <property type="evidence" value="ECO:0007669"/>
    <property type="project" value="TreeGrafter"/>
</dbReference>
<gene>
    <name evidence="3" type="ORF">P4O66_009934</name>
</gene>
<evidence type="ECO:0000259" key="2">
    <source>
        <dbReference type="Pfam" id="PF14739"/>
    </source>
</evidence>
<dbReference type="EMBL" id="JAROKS010000016">
    <property type="protein sequence ID" value="KAK1795518.1"/>
    <property type="molecule type" value="Genomic_DNA"/>
</dbReference>
<dbReference type="AlphaFoldDB" id="A0AAD8ZCJ4"/>
<evidence type="ECO:0000313" key="3">
    <source>
        <dbReference type="EMBL" id="KAK1795518.1"/>
    </source>
</evidence>
<organism evidence="3 4">
    <name type="scientific">Electrophorus voltai</name>
    <dbReference type="NCBI Taxonomy" id="2609070"/>
    <lineage>
        <taxon>Eukaryota</taxon>
        <taxon>Metazoa</taxon>
        <taxon>Chordata</taxon>
        <taxon>Craniata</taxon>
        <taxon>Vertebrata</taxon>
        <taxon>Euteleostomi</taxon>
        <taxon>Actinopterygii</taxon>
        <taxon>Neopterygii</taxon>
        <taxon>Teleostei</taxon>
        <taxon>Ostariophysi</taxon>
        <taxon>Gymnotiformes</taxon>
        <taxon>Gymnotoidei</taxon>
        <taxon>Gymnotidae</taxon>
        <taxon>Electrophorus</taxon>
    </lineage>
</organism>
<protein>
    <recommendedName>
        <fullName evidence="2">DUF4472 domain-containing protein</fullName>
    </recommendedName>
</protein>
<accession>A0AAD8ZCJ4</accession>
<name>A0AAD8ZCJ4_9TELE</name>